<name>A0A5J4SNT3_9ZZZZ</name>
<feature type="domain" description="Glycosyl transferase family 1" evidence="2">
    <location>
        <begin position="201"/>
        <end position="372"/>
    </location>
</feature>
<gene>
    <name evidence="3" type="ORF">EZS27_005404</name>
</gene>
<organism evidence="3">
    <name type="scientific">termite gut metagenome</name>
    <dbReference type="NCBI Taxonomy" id="433724"/>
    <lineage>
        <taxon>unclassified sequences</taxon>
        <taxon>metagenomes</taxon>
        <taxon>organismal metagenomes</taxon>
    </lineage>
</organism>
<dbReference type="Pfam" id="PF00534">
    <property type="entry name" value="Glycos_transf_1"/>
    <property type="match status" value="1"/>
</dbReference>
<evidence type="ECO:0000256" key="1">
    <source>
        <dbReference type="ARBA" id="ARBA00022679"/>
    </source>
</evidence>
<reference evidence="3" key="1">
    <citation type="submission" date="2019-03" db="EMBL/GenBank/DDBJ databases">
        <title>Single cell metagenomics reveals metabolic interactions within the superorganism composed of flagellate Streblomastix strix and complex community of Bacteroidetes bacteria on its surface.</title>
        <authorList>
            <person name="Treitli S.C."/>
            <person name="Kolisko M."/>
            <person name="Husnik F."/>
            <person name="Keeling P."/>
            <person name="Hampl V."/>
        </authorList>
    </citation>
    <scope>NUCLEOTIDE SEQUENCE</scope>
    <source>
        <strain evidence="3">STM</strain>
    </source>
</reference>
<proteinExistence type="predicted"/>
<dbReference type="InterPro" id="IPR001296">
    <property type="entry name" value="Glyco_trans_1"/>
</dbReference>
<comment type="caution">
    <text evidence="3">The sequence shown here is derived from an EMBL/GenBank/DDBJ whole genome shotgun (WGS) entry which is preliminary data.</text>
</comment>
<protein>
    <recommendedName>
        <fullName evidence="2">Glycosyl transferase family 1 domain-containing protein</fullName>
    </recommendedName>
</protein>
<sequence>MKIAFLTLGNHKSALYGSLIHELVNKGHEVCVINPTYDGKSELVKIEKGLRVLYFKSLPMLSIGIIRKGIANLIFPYLCLKSMKKELKDEHFDLILMTTPPLGFCKPVRYLKNKNKGSIFYLILRDIYPEGAKFIGLDKYKLIYGYFRAIEKKLYKTADFIGCMSPKNISFIKERNSYLTDSKLRLLPNWAYLDKYTNPDENIKKKYDLENRFIVIYGGNMGIPQNLNILLQLAGQKRTLKDALFLFVGNGTEKNTLKRTAGEMQLSNVRFMEGLPQEDFDDLLKVCDIGFISLHPKVPTPNIPSKTLAYFNAKLPVLAAIDPITDYGEYLLDKGQCGLWSLSIDIEGLSLNFDKLYYNTTLRKQMGENGYNYLSQCFIVDKAYDEIIVAYNRHEN</sequence>
<dbReference type="EMBL" id="SNRY01000106">
    <property type="protein sequence ID" value="KAA6347111.1"/>
    <property type="molecule type" value="Genomic_DNA"/>
</dbReference>
<dbReference type="PANTHER" id="PTHR46401">
    <property type="entry name" value="GLYCOSYLTRANSFERASE WBBK-RELATED"/>
    <property type="match status" value="1"/>
</dbReference>
<evidence type="ECO:0000259" key="2">
    <source>
        <dbReference type="Pfam" id="PF00534"/>
    </source>
</evidence>
<keyword evidence="1" id="KW-0808">Transferase</keyword>
<dbReference type="PANTHER" id="PTHR46401:SF2">
    <property type="entry name" value="GLYCOSYLTRANSFERASE WBBK-RELATED"/>
    <property type="match status" value="1"/>
</dbReference>
<dbReference type="GO" id="GO:0016757">
    <property type="term" value="F:glycosyltransferase activity"/>
    <property type="evidence" value="ECO:0007669"/>
    <property type="project" value="InterPro"/>
</dbReference>
<dbReference type="GO" id="GO:0009103">
    <property type="term" value="P:lipopolysaccharide biosynthetic process"/>
    <property type="evidence" value="ECO:0007669"/>
    <property type="project" value="TreeGrafter"/>
</dbReference>
<dbReference type="SUPFAM" id="SSF53756">
    <property type="entry name" value="UDP-Glycosyltransferase/glycogen phosphorylase"/>
    <property type="match status" value="1"/>
</dbReference>
<dbReference type="AlphaFoldDB" id="A0A5J4SNT3"/>
<dbReference type="CDD" id="cd03794">
    <property type="entry name" value="GT4_WbuB-like"/>
    <property type="match status" value="1"/>
</dbReference>
<evidence type="ECO:0000313" key="3">
    <source>
        <dbReference type="EMBL" id="KAA6347111.1"/>
    </source>
</evidence>
<dbReference type="Gene3D" id="3.40.50.2000">
    <property type="entry name" value="Glycogen Phosphorylase B"/>
    <property type="match status" value="2"/>
</dbReference>
<accession>A0A5J4SNT3</accession>